<dbReference type="Gene3D" id="3.30.1370.160">
    <property type="match status" value="1"/>
</dbReference>
<keyword evidence="1" id="KW-0812">Transmembrane</keyword>
<protein>
    <submittedName>
        <fullName evidence="2">Photosystem ii s4 domain protein</fullName>
    </submittedName>
</protein>
<organism evidence="2 3">
    <name type="scientific">Nannochloropsis gaditana</name>
    <dbReference type="NCBI Taxonomy" id="72520"/>
    <lineage>
        <taxon>Eukaryota</taxon>
        <taxon>Sar</taxon>
        <taxon>Stramenopiles</taxon>
        <taxon>Ochrophyta</taxon>
        <taxon>Eustigmatophyceae</taxon>
        <taxon>Eustigmatales</taxon>
        <taxon>Monodopsidaceae</taxon>
        <taxon>Nannochloropsis</taxon>
    </lineage>
</organism>
<proteinExistence type="predicted"/>
<dbReference type="Proteomes" id="UP000019335">
    <property type="component" value="Unassembled WGS sequence"/>
</dbReference>
<comment type="caution">
    <text evidence="2">The sequence shown here is derived from an EMBL/GenBank/DDBJ whole genome shotgun (WGS) entry which is preliminary data.</text>
</comment>
<keyword evidence="3" id="KW-1185">Reference proteome</keyword>
<name>W7TDX1_9STRA</name>
<evidence type="ECO:0000313" key="3">
    <source>
        <dbReference type="Proteomes" id="UP000019335"/>
    </source>
</evidence>
<evidence type="ECO:0000256" key="1">
    <source>
        <dbReference type="SAM" id="Phobius"/>
    </source>
</evidence>
<accession>W7TDX1</accession>
<keyword evidence="1" id="KW-0472">Membrane</keyword>
<dbReference type="InterPro" id="IPR012677">
    <property type="entry name" value="Nucleotide-bd_a/b_plait_sf"/>
</dbReference>
<gene>
    <name evidence="2" type="ORF">Naga_100303g8</name>
</gene>
<dbReference type="OrthoDB" id="4150at2759"/>
<keyword evidence="1" id="KW-1133">Transmembrane helix</keyword>
<feature type="transmembrane region" description="Helical" evidence="1">
    <location>
        <begin position="20"/>
        <end position="39"/>
    </location>
</feature>
<sequence>MSEPYHWSVRRRGPLNHVRLLLLAVLAIMVPVPAFVSIFPAPPRAPRLHAGGGGNSVNREELRKSLVAEGLDDILAARAVEAADKAVSIWEMQVIDFCRPPEVATMTRVLGRVADLSITCGGGFPQAERQRVFFSRALDYAVDEEDARKERGGYLAAISVEGNFIFDRATHRDFLGALLGTGIAREKVSSGRGSEKRAGEEICRTDDWIGRACDGVGGACQVTQRIRHGARYIKHRPLVS</sequence>
<dbReference type="Gene3D" id="3.30.70.330">
    <property type="match status" value="1"/>
</dbReference>
<dbReference type="AlphaFoldDB" id="W7TDX1"/>
<dbReference type="EMBL" id="AZIL01002366">
    <property type="protein sequence ID" value="EWM21748.1"/>
    <property type="molecule type" value="Genomic_DNA"/>
</dbReference>
<reference evidence="2 3" key="1">
    <citation type="journal article" date="2014" name="Mol. Plant">
        <title>Chromosome Scale Genome Assembly and Transcriptome Profiling of Nannochloropsis gaditana in Nitrogen Depletion.</title>
        <authorList>
            <person name="Corteggiani Carpinelli E."/>
            <person name="Telatin A."/>
            <person name="Vitulo N."/>
            <person name="Forcato C."/>
            <person name="D'Angelo M."/>
            <person name="Schiavon R."/>
            <person name="Vezzi A."/>
            <person name="Giacometti G.M."/>
            <person name="Morosinotto T."/>
            <person name="Valle G."/>
        </authorList>
    </citation>
    <scope>NUCLEOTIDE SEQUENCE [LARGE SCALE GENOMIC DNA]</scope>
    <source>
        <strain evidence="2 3">B-31</strain>
    </source>
</reference>
<evidence type="ECO:0000313" key="2">
    <source>
        <dbReference type="EMBL" id="EWM21748.1"/>
    </source>
</evidence>